<keyword evidence="2" id="KW-0178">Competence</keyword>
<gene>
    <name evidence="4" type="ORF">AN964_07720</name>
</gene>
<protein>
    <recommendedName>
        <fullName evidence="6">Prepilin-type N-terminal cleavage/methylation domain-containing protein</fullName>
    </recommendedName>
</protein>
<comment type="caution">
    <text evidence="4">The sequence shown here is derived from an EMBL/GenBank/DDBJ whole genome shotgun (WGS) entry which is preliminary data.</text>
</comment>
<evidence type="ECO:0000313" key="4">
    <source>
        <dbReference type="EMBL" id="KQL53391.1"/>
    </source>
</evidence>
<reference evidence="4 5" key="1">
    <citation type="submission" date="2015-09" db="EMBL/GenBank/DDBJ databases">
        <title>Genome sequencing project for genomic taxonomy and phylogenomics of Bacillus-like bacteria.</title>
        <authorList>
            <person name="Liu B."/>
            <person name="Wang J."/>
            <person name="Zhu Y."/>
            <person name="Liu G."/>
            <person name="Chen Q."/>
            <person name="Chen Z."/>
            <person name="Lan J."/>
            <person name="Che J."/>
            <person name="Ge C."/>
            <person name="Shi H."/>
            <person name="Pan Z."/>
            <person name="Liu X."/>
        </authorList>
    </citation>
    <scope>NUCLEOTIDE SEQUENCE [LARGE SCALE GENOMIC DNA]</scope>
    <source>
        <strain evidence="4 5">LMG 18435</strain>
    </source>
</reference>
<evidence type="ECO:0008006" key="6">
    <source>
        <dbReference type="Google" id="ProtNLM"/>
    </source>
</evidence>
<dbReference type="GO" id="GO:0030420">
    <property type="term" value="P:establishment of competence for transformation"/>
    <property type="evidence" value="ECO:0007669"/>
    <property type="project" value="UniProtKB-KW"/>
</dbReference>
<keyword evidence="5" id="KW-1185">Reference proteome</keyword>
<dbReference type="Proteomes" id="UP000051888">
    <property type="component" value="Unassembled WGS sequence"/>
</dbReference>
<organism evidence="4 5">
    <name type="scientific">Heyndrickxia shackletonii</name>
    <dbReference type="NCBI Taxonomy" id="157838"/>
    <lineage>
        <taxon>Bacteria</taxon>
        <taxon>Bacillati</taxon>
        <taxon>Bacillota</taxon>
        <taxon>Bacilli</taxon>
        <taxon>Bacillales</taxon>
        <taxon>Bacillaceae</taxon>
        <taxon>Heyndrickxia</taxon>
    </lineage>
</organism>
<dbReference type="AlphaFoldDB" id="A0A0Q3WW38"/>
<dbReference type="EMBL" id="LJJC01000004">
    <property type="protein sequence ID" value="KQL53391.1"/>
    <property type="molecule type" value="Genomic_DNA"/>
</dbReference>
<feature type="transmembrane region" description="Helical" evidence="3">
    <location>
        <begin position="12"/>
        <end position="37"/>
    </location>
</feature>
<evidence type="ECO:0000256" key="2">
    <source>
        <dbReference type="ARBA" id="ARBA00023287"/>
    </source>
</evidence>
<evidence type="ECO:0000256" key="3">
    <source>
        <dbReference type="SAM" id="Phobius"/>
    </source>
</evidence>
<dbReference type="PATRIC" id="fig|157838.3.peg.1695"/>
<keyword evidence="3" id="KW-0472">Membrane</keyword>
<accession>A0A0Q3WW38</accession>
<evidence type="ECO:0000256" key="1">
    <source>
        <dbReference type="ARBA" id="ARBA00004241"/>
    </source>
</evidence>
<dbReference type="Pfam" id="PF07963">
    <property type="entry name" value="N_methyl"/>
    <property type="match status" value="1"/>
</dbReference>
<keyword evidence="3" id="KW-1133">Transmembrane helix</keyword>
<comment type="subcellular location">
    <subcellularLocation>
        <location evidence="1">Cell surface</location>
    </subcellularLocation>
</comment>
<dbReference type="GO" id="GO:0009986">
    <property type="term" value="C:cell surface"/>
    <property type="evidence" value="ECO:0007669"/>
    <property type="project" value="UniProtKB-SubCell"/>
</dbReference>
<keyword evidence="3" id="KW-0812">Transmembrane</keyword>
<evidence type="ECO:0000313" key="5">
    <source>
        <dbReference type="Proteomes" id="UP000051888"/>
    </source>
</evidence>
<sequence length="151" mass="17162">MGYFKKIYKNQMGLTIIELLAAITIGTIVLIIAFSTLNMALNFYKNNMVKSNLEQEENIIVTTMTTLFQQNDKYTINITNDNKLSLSTSPQNQMYTFEKNYKYSIRIDGTAINPGSSYTIMTNKPAAIDITITDNTNPKIQVQLSTILRRL</sequence>
<name>A0A0Q3WW38_9BACI</name>
<dbReference type="InterPro" id="IPR012902">
    <property type="entry name" value="N_methyl_site"/>
</dbReference>
<dbReference type="RefSeq" id="WP_055739118.1">
    <property type="nucleotide sequence ID" value="NZ_JAAIWL010000014.1"/>
</dbReference>
<proteinExistence type="predicted"/>